<accession>A0AAN7UEB2</accession>
<gene>
    <name evidence="1" type="ORF">RRF57_006400</name>
</gene>
<protein>
    <submittedName>
        <fullName evidence="1">Uncharacterized protein</fullName>
    </submittedName>
</protein>
<dbReference type="EMBL" id="JAWHQM010000017">
    <property type="protein sequence ID" value="KAK5630685.1"/>
    <property type="molecule type" value="Genomic_DNA"/>
</dbReference>
<evidence type="ECO:0000313" key="2">
    <source>
        <dbReference type="Proteomes" id="UP001305414"/>
    </source>
</evidence>
<comment type="caution">
    <text evidence="1">The sequence shown here is derived from an EMBL/GenBank/DDBJ whole genome shotgun (WGS) entry which is preliminary data.</text>
</comment>
<evidence type="ECO:0000313" key="1">
    <source>
        <dbReference type="EMBL" id="KAK5630685.1"/>
    </source>
</evidence>
<reference evidence="1 2" key="1">
    <citation type="submission" date="2023-10" db="EMBL/GenBank/DDBJ databases">
        <title>Draft genome sequence of Xylaria bambusicola isolate GMP-LS, the root and basal stem rot pathogen of sugarcane in Indonesia.</title>
        <authorList>
            <person name="Selvaraj P."/>
            <person name="Muralishankar V."/>
            <person name="Muruganantham S."/>
            <person name="Sp S."/>
            <person name="Haryani S."/>
            <person name="Lau K.J.X."/>
            <person name="Naqvi N.I."/>
        </authorList>
    </citation>
    <scope>NUCLEOTIDE SEQUENCE [LARGE SCALE GENOMIC DNA]</scope>
    <source>
        <strain evidence="1">GMP-LS</strain>
    </source>
</reference>
<proteinExistence type="predicted"/>
<dbReference type="Proteomes" id="UP001305414">
    <property type="component" value="Unassembled WGS sequence"/>
</dbReference>
<organism evidence="1 2">
    <name type="scientific">Xylaria bambusicola</name>
    <dbReference type="NCBI Taxonomy" id="326684"/>
    <lineage>
        <taxon>Eukaryota</taxon>
        <taxon>Fungi</taxon>
        <taxon>Dikarya</taxon>
        <taxon>Ascomycota</taxon>
        <taxon>Pezizomycotina</taxon>
        <taxon>Sordariomycetes</taxon>
        <taxon>Xylariomycetidae</taxon>
        <taxon>Xylariales</taxon>
        <taxon>Xylariaceae</taxon>
        <taxon>Xylaria</taxon>
    </lineage>
</organism>
<sequence length="139" mass="15226">MIISSHLWLLQLDVFCPLNGRQESKAVIKVLDEMKRVAKPIGIVVAREIAAQRFYPGADLENLIKTILQTTGLKNCYGALLPGVFTLIGFGISFKFKTSASGCGREYDEMFAEGTAARAQWITAGVSEASICLMLDPLR</sequence>
<dbReference type="AlphaFoldDB" id="A0AAN7UEB2"/>
<name>A0AAN7UEB2_9PEZI</name>
<keyword evidence="2" id="KW-1185">Reference proteome</keyword>